<keyword evidence="4" id="KW-1185">Reference proteome</keyword>
<feature type="compositionally biased region" description="Basic and acidic residues" evidence="2">
    <location>
        <begin position="115"/>
        <end position="124"/>
    </location>
</feature>
<dbReference type="EMBL" id="JBIMZQ010000003">
    <property type="protein sequence ID" value="KAL3672746.1"/>
    <property type="molecule type" value="Genomic_DNA"/>
</dbReference>
<organism evidence="3 4">
    <name type="scientific">Phytophthora oleae</name>
    <dbReference type="NCBI Taxonomy" id="2107226"/>
    <lineage>
        <taxon>Eukaryota</taxon>
        <taxon>Sar</taxon>
        <taxon>Stramenopiles</taxon>
        <taxon>Oomycota</taxon>
        <taxon>Peronosporomycetes</taxon>
        <taxon>Peronosporales</taxon>
        <taxon>Peronosporaceae</taxon>
        <taxon>Phytophthora</taxon>
    </lineage>
</organism>
<evidence type="ECO:0000313" key="4">
    <source>
        <dbReference type="Proteomes" id="UP001632037"/>
    </source>
</evidence>
<evidence type="ECO:0000256" key="1">
    <source>
        <dbReference type="SAM" id="Coils"/>
    </source>
</evidence>
<sequence>MKGRKVRTSTRSGIQSKGIQAPVKKLVKKKASKSAASSILGLKAAESRWDAEGSAVDHVAECQRLREQLERVLMDHQRQEEEIVALRALAISLKQEVETIQERQQLQSSSCSSEKAPHKESRASRPISHEFFKMDVQIEELHGENVELRRQLEDSQDELKIAHACIAHKLPVYKLAAVKANAELRCVKSQLQQERDHSDLLQKQLVRCKARQDNIPVRVSLKKGNNDEEHDENPQETETFRRERERFLRQCTRQQSRSSLAPEQEQNETKENIESNASFDATFPVEYDTLKADNLIDVDLLGLGFYLDELNLSKVTSEKSL</sequence>
<name>A0ABD3G475_9STRA</name>
<dbReference type="Proteomes" id="UP001632037">
    <property type="component" value="Unassembled WGS sequence"/>
</dbReference>
<feature type="compositionally biased region" description="Basic and acidic residues" evidence="2">
    <location>
        <begin position="238"/>
        <end position="248"/>
    </location>
</feature>
<reference evidence="3 4" key="1">
    <citation type="submission" date="2024-09" db="EMBL/GenBank/DDBJ databases">
        <title>Genome sequencing and assembly of Phytophthora oleae, isolate VK10A, causative agent of rot of olive drupes.</title>
        <authorList>
            <person name="Conti Taguali S."/>
            <person name="Riolo M."/>
            <person name="La Spada F."/>
            <person name="Cacciola S.O."/>
            <person name="Dionisio G."/>
        </authorList>
    </citation>
    <scope>NUCLEOTIDE SEQUENCE [LARGE SCALE GENOMIC DNA]</scope>
    <source>
        <strain evidence="3 4">VK10A</strain>
    </source>
</reference>
<gene>
    <name evidence="3" type="ORF">V7S43_002038</name>
</gene>
<feature type="compositionally biased region" description="Polar residues" evidence="2">
    <location>
        <begin position="104"/>
        <end position="113"/>
    </location>
</feature>
<dbReference type="AlphaFoldDB" id="A0ABD3G475"/>
<feature type="region of interest" description="Disordered" evidence="2">
    <location>
        <begin position="104"/>
        <end position="124"/>
    </location>
</feature>
<protein>
    <recommendedName>
        <fullName evidence="5">Lebercilin domain-containing protein</fullName>
    </recommendedName>
</protein>
<evidence type="ECO:0000313" key="3">
    <source>
        <dbReference type="EMBL" id="KAL3672746.1"/>
    </source>
</evidence>
<feature type="region of interest" description="Disordered" evidence="2">
    <location>
        <begin position="217"/>
        <end position="277"/>
    </location>
</feature>
<evidence type="ECO:0000256" key="2">
    <source>
        <dbReference type="SAM" id="MobiDB-lite"/>
    </source>
</evidence>
<evidence type="ECO:0008006" key="5">
    <source>
        <dbReference type="Google" id="ProtNLM"/>
    </source>
</evidence>
<feature type="coiled-coil region" evidence="1">
    <location>
        <begin position="59"/>
        <end position="103"/>
    </location>
</feature>
<proteinExistence type="predicted"/>
<feature type="compositionally biased region" description="Polar residues" evidence="2">
    <location>
        <begin position="251"/>
        <end position="261"/>
    </location>
</feature>
<accession>A0ABD3G475</accession>
<keyword evidence="1" id="KW-0175">Coiled coil</keyword>
<comment type="caution">
    <text evidence="3">The sequence shown here is derived from an EMBL/GenBank/DDBJ whole genome shotgun (WGS) entry which is preliminary data.</text>
</comment>